<protein>
    <recommendedName>
        <fullName evidence="5">U-box domain-containing protein</fullName>
    </recommendedName>
</protein>
<evidence type="ECO:0000256" key="2">
    <source>
        <dbReference type="ARBA" id="ARBA00022771"/>
    </source>
</evidence>
<dbReference type="Proteomes" id="UP001044222">
    <property type="component" value="Chromosome 10"/>
</dbReference>
<dbReference type="Pfam" id="PF04564">
    <property type="entry name" value="U-box"/>
    <property type="match status" value="1"/>
</dbReference>
<keyword evidence="7" id="KW-1185">Reference proteome</keyword>
<evidence type="ECO:0000256" key="1">
    <source>
        <dbReference type="ARBA" id="ARBA00022723"/>
    </source>
</evidence>
<evidence type="ECO:0000256" key="4">
    <source>
        <dbReference type="SAM" id="MobiDB-lite"/>
    </source>
</evidence>
<gene>
    <name evidence="6" type="ORF">ANANG_G00198380</name>
</gene>
<evidence type="ECO:0000256" key="3">
    <source>
        <dbReference type="ARBA" id="ARBA00022833"/>
    </source>
</evidence>
<dbReference type="InterPro" id="IPR039847">
    <property type="entry name" value="Ubox5"/>
</dbReference>
<dbReference type="GO" id="GO:0008270">
    <property type="term" value="F:zinc ion binding"/>
    <property type="evidence" value="ECO:0007669"/>
    <property type="project" value="UniProtKB-KW"/>
</dbReference>
<dbReference type="GO" id="GO:0000209">
    <property type="term" value="P:protein polyubiquitination"/>
    <property type="evidence" value="ECO:0007669"/>
    <property type="project" value="TreeGrafter"/>
</dbReference>
<dbReference type="EMBL" id="JAFIRN010000010">
    <property type="protein sequence ID" value="KAG5841329.1"/>
    <property type="molecule type" value="Genomic_DNA"/>
</dbReference>
<dbReference type="InterPro" id="IPR017907">
    <property type="entry name" value="Znf_RING_CS"/>
</dbReference>
<dbReference type="PROSITE" id="PS00518">
    <property type="entry name" value="ZF_RING_1"/>
    <property type="match status" value="1"/>
</dbReference>
<evidence type="ECO:0000313" key="7">
    <source>
        <dbReference type="Proteomes" id="UP001044222"/>
    </source>
</evidence>
<accession>A0A9D3M422</accession>
<dbReference type="GO" id="GO:0031625">
    <property type="term" value="F:ubiquitin protein ligase binding"/>
    <property type="evidence" value="ECO:0007669"/>
    <property type="project" value="TreeGrafter"/>
</dbReference>
<dbReference type="PANTHER" id="PTHR13492">
    <property type="entry name" value="RING FINGER PROTEIN 37"/>
    <property type="match status" value="1"/>
</dbReference>
<dbReference type="InterPro" id="IPR003613">
    <property type="entry name" value="Ubox_domain"/>
</dbReference>
<sequence>MSLPMLLPSGAVIDSSTLETYQQQEATWGRPPNDPFTGVPFSGDAQPLPCPLLKGRIDLFLLRGGGGAGAGPQWAGSDVRCSRNSHAPPDSPTTPLLLLGPHLPQIPATPGFQGTLPHPLPWGRTEGVKWDSGVDPLQETPAGGTGERGAELRDWWSPSPSDSWTTAKKVRKDTPPQPDSCSSSSSHEQRLADSLDQALSSALRNLPAFTAHQAGKSCATESQGGGTNTGESRCALCACPLSQYPSCPPAFRLPCEHLLCRPCLSLRAPKTVPASSALPRL</sequence>
<dbReference type="GO" id="GO:0005634">
    <property type="term" value="C:nucleus"/>
    <property type="evidence" value="ECO:0007669"/>
    <property type="project" value="TreeGrafter"/>
</dbReference>
<keyword evidence="3" id="KW-0862">Zinc</keyword>
<organism evidence="6 7">
    <name type="scientific">Anguilla anguilla</name>
    <name type="common">European freshwater eel</name>
    <name type="synonym">Muraena anguilla</name>
    <dbReference type="NCBI Taxonomy" id="7936"/>
    <lineage>
        <taxon>Eukaryota</taxon>
        <taxon>Metazoa</taxon>
        <taxon>Chordata</taxon>
        <taxon>Craniata</taxon>
        <taxon>Vertebrata</taxon>
        <taxon>Euteleostomi</taxon>
        <taxon>Actinopterygii</taxon>
        <taxon>Neopterygii</taxon>
        <taxon>Teleostei</taxon>
        <taxon>Anguilliformes</taxon>
        <taxon>Anguillidae</taxon>
        <taxon>Anguilla</taxon>
    </lineage>
</organism>
<feature type="region of interest" description="Disordered" evidence="4">
    <location>
        <begin position="121"/>
        <end position="193"/>
    </location>
</feature>
<reference evidence="6" key="1">
    <citation type="submission" date="2021-01" db="EMBL/GenBank/DDBJ databases">
        <title>A chromosome-scale assembly of European eel, Anguilla anguilla.</title>
        <authorList>
            <person name="Henkel C."/>
            <person name="Jong-Raadsen S.A."/>
            <person name="Dufour S."/>
            <person name="Weltzien F.-A."/>
            <person name="Palstra A.P."/>
            <person name="Pelster B."/>
            <person name="Spaink H.P."/>
            <person name="Van Den Thillart G.E."/>
            <person name="Jansen H."/>
            <person name="Zahm M."/>
            <person name="Klopp C."/>
            <person name="Cedric C."/>
            <person name="Louis A."/>
            <person name="Berthelot C."/>
            <person name="Parey E."/>
            <person name="Roest Crollius H."/>
            <person name="Montfort J."/>
            <person name="Robinson-Rechavi M."/>
            <person name="Bucao C."/>
            <person name="Bouchez O."/>
            <person name="Gislard M."/>
            <person name="Lluch J."/>
            <person name="Milhes M."/>
            <person name="Lampietro C."/>
            <person name="Lopez Roques C."/>
            <person name="Donnadieu C."/>
            <person name="Braasch I."/>
            <person name="Desvignes T."/>
            <person name="Postlethwait J."/>
            <person name="Bobe J."/>
            <person name="Guiguen Y."/>
            <person name="Dirks R."/>
        </authorList>
    </citation>
    <scope>NUCLEOTIDE SEQUENCE</scope>
    <source>
        <strain evidence="6">Tag_6206</strain>
        <tissue evidence="6">Liver</tissue>
    </source>
</reference>
<name>A0A9D3M422_ANGAN</name>
<dbReference type="GO" id="GO:0034450">
    <property type="term" value="F:ubiquitin-ubiquitin ligase activity"/>
    <property type="evidence" value="ECO:0007669"/>
    <property type="project" value="TreeGrafter"/>
</dbReference>
<keyword evidence="1" id="KW-0479">Metal-binding</keyword>
<evidence type="ECO:0000259" key="5">
    <source>
        <dbReference type="Pfam" id="PF04564"/>
    </source>
</evidence>
<evidence type="ECO:0000313" key="6">
    <source>
        <dbReference type="EMBL" id="KAG5841329.1"/>
    </source>
</evidence>
<dbReference type="AlphaFoldDB" id="A0A9D3M422"/>
<feature type="domain" description="U-box" evidence="5">
    <location>
        <begin position="1"/>
        <end position="61"/>
    </location>
</feature>
<proteinExistence type="predicted"/>
<feature type="compositionally biased region" description="Low complexity" evidence="4">
    <location>
        <begin position="155"/>
        <end position="164"/>
    </location>
</feature>
<keyword evidence="2" id="KW-0863">Zinc-finger</keyword>
<dbReference type="PANTHER" id="PTHR13492:SF2">
    <property type="entry name" value="RING FINGER PROTEIN 37"/>
    <property type="match status" value="1"/>
</dbReference>
<comment type="caution">
    <text evidence="6">The sequence shown here is derived from an EMBL/GenBank/DDBJ whole genome shotgun (WGS) entry which is preliminary data.</text>
</comment>